<proteinExistence type="predicted"/>
<accession>A0A6A7BXJ3</accession>
<dbReference type="AlphaFoldDB" id="A0A6A7BXJ3"/>
<dbReference type="EMBL" id="MU005988">
    <property type="protein sequence ID" value="KAF2859792.1"/>
    <property type="molecule type" value="Genomic_DNA"/>
</dbReference>
<dbReference type="GO" id="GO:0003700">
    <property type="term" value="F:DNA-binding transcription factor activity"/>
    <property type="evidence" value="ECO:0007669"/>
    <property type="project" value="InterPro"/>
</dbReference>
<organism evidence="3 4">
    <name type="scientific">Piedraia hortae CBS 480.64</name>
    <dbReference type="NCBI Taxonomy" id="1314780"/>
    <lineage>
        <taxon>Eukaryota</taxon>
        <taxon>Fungi</taxon>
        <taxon>Dikarya</taxon>
        <taxon>Ascomycota</taxon>
        <taxon>Pezizomycotina</taxon>
        <taxon>Dothideomycetes</taxon>
        <taxon>Dothideomycetidae</taxon>
        <taxon>Capnodiales</taxon>
        <taxon>Piedraiaceae</taxon>
        <taxon>Piedraia</taxon>
    </lineage>
</organism>
<reference evidence="3" key="1">
    <citation type="journal article" date="2020" name="Stud. Mycol.">
        <title>101 Dothideomycetes genomes: a test case for predicting lifestyles and emergence of pathogens.</title>
        <authorList>
            <person name="Haridas S."/>
            <person name="Albert R."/>
            <person name="Binder M."/>
            <person name="Bloem J."/>
            <person name="Labutti K."/>
            <person name="Salamov A."/>
            <person name="Andreopoulos B."/>
            <person name="Baker S."/>
            <person name="Barry K."/>
            <person name="Bills G."/>
            <person name="Bluhm B."/>
            <person name="Cannon C."/>
            <person name="Castanera R."/>
            <person name="Culley D."/>
            <person name="Daum C."/>
            <person name="Ezra D."/>
            <person name="Gonzalez J."/>
            <person name="Henrissat B."/>
            <person name="Kuo A."/>
            <person name="Liang C."/>
            <person name="Lipzen A."/>
            <person name="Lutzoni F."/>
            <person name="Magnuson J."/>
            <person name="Mondo S."/>
            <person name="Nolan M."/>
            <person name="Ohm R."/>
            <person name="Pangilinan J."/>
            <person name="Park H.-J."/>
            <person name="Ramirez L."/>
            <person name="Alfaro M."/>
            <person name="Sun H."/>
            <person name="Tritt A."/>
            <person name="Yoshinaga Y."/>
            <person name="Zwiers L.-H."/>
            <person name="Turgeon B."/>
            <person name="Goodwin S."/>
            <person name="Spatafora J."/>
            <person name="Crous P."/>
            <person name="Grigoriev I."/>
        </authorList>
    </citation>
    <scope>NUCLEOTIDE SEQUENCE</scope>
    <source>
        <strain evidence="3">CBS 480.64</strain>
    </source>
</reference>
<feature type="region of interest" description="Disordered" evidence="1">
    <location>
        <begin position="1"/>
        <end position="56"/>
    </location>
</feature>
<feature type="compositionally biased region" description="Polar residues" evidence="1">
    <location>
        <begin position="18"/>
        <end position="31"/>
    </location>
</feature>
<feature type="compositionally biased region" description="Polar residues" evidence="1">
    <location>
        <begin position="1"/>
        <end position="10"/>
    </location>
</feature>
<keyword evidence="4" id="KW-1185">Reference proteome</keyword>
<evidence type="ECO:0000313" key="3">
    <source>
        <dbReference type="EMBL" id="KAF2859792.1"/>
    </source>
</evidence>
<evidence type="ECO:0000259" key="2">
    <source>
        <dbReference type="PROSITE" id="PS00036"/>
    </source>
</evidence>
<dbReference type="PROSITE" id="PS00036">
    <property type="entry name" value="BZIP_BASIC"/>
    <property type="match status" value="1"/>
</dbReference>
<feature type="domain" description="BZIP" evidence="2">
    <location>
        <begin position="35"/>
        <end position="49"/>
    </location>
</feature>
<dbReference type="Proteomes" id="UP000799421">
    <property type="component" value="Unassembled WGS sequence"/>
</dbReference>
<sequence length="123" mass="14137">MPFDSGNATPNRGPPGDNPNTRTGSGRTPMSTQERRERNTRAQARRRQRQRDQMQQLKRDVYDLQIALRDCLLRMFHLNIWGSHEIDEGLQALATTGADMAQLWNFMLGEELHVLDPSGQEDF</sequence>
<evidence type="ECO:0000256" key="1">
    <source>
        <dbReference type="SAM" id="MobiDB-lite"/>
    </source>
</evidence>
<evidence type="ECO:0000313" key="4">
    <source>
        <dbReference type="Proteomes" id="UP000799421"/>
    </source>
</evidence>
<name>A0A6A7BXJ3_9PEZI</name>
<protein>
    <recommendedName>
        <fullName evidence="2">BZIP domain-containing protein</fullName>
    </recommendedName>
</protein>
<dbReference type="InterPro" id="IPR004827">
    <property type="entry name" value="bZIP"/>
</dbReference>
<gene>
    <name evidence="3" type="ORF">K470DRAFT_264938</name>
</gene>